<dbReference type="CDD" id="cd05466">
    <property type="entry name" value="PBP2_LTTR_substrate"/>
    <property type="match status" value="1"/>
</dbReference>
<accession>A0A5J5HS38</accession>
<dbReference type="FunFam" id="1.10.10.10:FF:000001">
    <property type="entry name" value="LysR family transcriptional regulator"/>
    <property type="match status" value="1"/>
</dbReference>
<dbReference type="AlphaFoldDB" id="A0A5J5HS38"/>
<protein>
    <submittedName>
        <fullName evidence="6">LysR family transcriptional regulator</fullName>
    </submittedName>
</protein>
<sequence length="305" mass="35245">MELRLLEYFIAVCNELHFTKASEKLGISQPTLSQQIQLLEGRIGAQLFLRTGKKIQITDEGRLLLEHAKRIFSELDQAKMGISQMKGLQQGKLTIGCSGNHFLYPSIISFHEQYPKIELSVHDATTKKTIKKLLEREFDLGLVFLPVEHSQVESVRLFNTELSVVVSKKHPFADKKTIELKDLQTSRLFLLQKEYLIRQDIERYCKERAIFIKPLVELSDMESLLEMTLIYNGVTILPTTYLNVTSKKNFHMIKIADPIPKRDVGVIYRKESQMSAVIKAFIQHLLKLREGQKYESILLREKKAQ</sequence>
<proteinExistence type="inferred from homology"/>
<dbReference type="Proteomes" id="UP000326671">
    <property type="component" value="Unassembled WGS sequence"/>
</dbReference>
<reference evidence="6 7" key="1">
    <citation type="submission" date="2019-09" db="EMBL/GenBank/DDBJ databases">
        <title>Whole genome sequences of isolates from the Mars Exploration Rovers.</title>
        <authorList>
            <person name="Seuylemezian A."/>
            <person name="Vaishampayan P."/>
        </authorList>
    </citation>
    <scope>NUCLEOTIDE SEQUENCE [LARGE SCALE GENOMIC DNA]</scope>
    <source>
        <strain evidence="6 7">MER_TA_151</strain>
    </source>
</reference>
<organism evidence="6 7">
    <name type="scientific">Niallia endozanthoxylica</name>
    <dbReference type="NCBI Taxonomy" id="2036016"/>
    <lineage>
        <taxon>Bacteria</taxon>
        <taxon>Bacillati</taxon>
        <taxon>Bacillota</taxon>
        <taxon>Bacilli</taxon>
        <taxon>Bacillales</taxon>
        <taxon>Bacillaceae</taxon>
        <taxon>Niallia</taxon>
    </lineage>
</organism>
<dbReference type="GO" id="GO:0005829">
    <property type="term" value="C:cytosol"/>
    <property type="evidence" value="ECO:0007669"/>
    <property type="project" value="TreeGrafter"/>
</dbReference>
<evidence type="ECO:0000256" key="2">
    <source>
        <dbReference type="ARBA" id="ARBA00023015"/>
    </source>
</evidence>
<keyword evidence="2" id="KW-0805">Transcription regulation</keyword>
<gene>
    <name evidence="6" type="ORF">F4V44_13430</name>
</gene>
<dbReference type="Pfam" id="PF00126">
    <property type="entry name" value="HTH_1"/>
    <property type="match status" value="1"/>
</dbReference>
<dbReference type="SUPFAM" id="SSF46785">
    <property type="entry name" value="Winged helix' DNA-binding domain"/>
    <property type="match status" value="1"/>
</dbReference>
<dbReference type="OrthoDB" id="9803735at2"/>
<keyword evidence="3" id="KW-0238">DNA-binding</keyword>
<dbReference type="PRINTS" id="PR00039">
    <property type="entry name" value="HTHLYSR"/>
</dbReference>
<comment type="caution">
    <text evidence="6">The sequence shown here is derived from an EMBL/GenBank/DDBJ whole genome shotgun (WGS) entry which is preliminary data.</text>
</comment>
<dbReference type="GO" id="GO:0003677">
    <property type="term" value="F:DNA binding"/>
    <property type="evidence" value="ECO:0007669"/>
    <property type="project" value="UniProtKB-KW"/>
</dbReference>
<comment type="similarity">
    <text evidence="1">Belongs to the LysR transcriptional regulatory family.</text>
</comment>
<evidence type="ECO:0000313" key="6">
    <source>
        <dbReference type="EMBL" id="KAA9023652.1"/>
    </source>
</evidence>
<name>A0A5J5HS38_9BACI</name>
<dbReference type="InterPro" id="IPR036388">
    <property type="entry name" value="WH-like_DNA-bd_sf"/>
</dbReference>
<evidence type="ECO:0000256" key="4">
    <source>
        <dbReference type="ARBA" id="ARBA00023163"/>
    </source>
</evidence>
<keyword evidence="7" id="KW-1185">Reference proteome</keyword>
<dbReference type="InterPro" id="IPR000847">
    <property type="entry name" value="LysR_HTH_N"/>
</dbReference>
<dbReference type="PROSITE" id="PS50931">
    <property type="entry name" value="HTH_LYSR"/>
    <property type="match status" value="1"/>
</dbReference>
<evidence type="ECO:0000259" key="5">
    <source>
        <dbReference type="PROSITE" id="PS50931"/>
    </source>
</evidence>
<dbReference type="Pfam" id="PF03466">
    <property type="entry name" value="LysR_substrate"/>
    <property type="match status" value="1"/>
</dbReference>
<evidence type="ECO:0000256" key="1">
    <source>
        <dbReference type="ARBA" id="ARBA00009437"/>
    </source>
</evidence>
<dbReference type="RefSeq" id="WP_150440529.1">
    <property type="nucleotide sequence ID" value="NZ_VYKL01000019.1"/>
</dbReference>
<dbReference type="InterPro" id="IPR050950">
    <property type="entry name" value="HTH-type_LysR_regulators"/>
</dbReference>
<dbReference type="InterPro" id="IPR036390">
    <property type="entry name" value="WH_DNA-bd_sf"/>
</dbReference>
<evidence type="ECO:0000313" key="7">
    <source>
        <dbReference type="Proteomes" id="UP000326671"/>
    </source>
</evidence>
<dbReference type="EMBL" id="VYKL01000019">
    <property type="protein sequence ID" value="KAA9023652.1"/>
    <property type="molecule type" value="Genomic_DNA"/>
</dbReference>
<feature type="domain" description="HTH lysR-type" evidence="5">
    <location>
        <begin position="1"/>
        <end position="58"/>
    </location>
</feature>
<dbReference type="InterPro" id="IPR005119">
    <property type="entry name" value="LysR_subst-bd"/>
</dbReference>
<dbReference type="PANTHER" id="PTHR30419">
    <property type="entry name" value="HTH-TYPE TRANSCRIPTIONAL REGULATOR YBHD"/>
    <property type="match status" value="1"/>
</dbReference>
<dbReference type="SUPFAM" id="SSF53850">
    <property type="entry name" value="Periplasmic binding protein-like II"/>
    <property type="match status" value="1"/>
</dbReference>
<dbReference type="Gene3D" id="3.40.190.290">
    <property type="match status" value="1"/>
</dbReference>
<dbReference type="Gene3D" id="1.10.10.10">
    <property type="entry name" value="Winged helix-like DNA-binding domain superfamily/Winged helix DNA-binding domain"/>
    <property type="match status" value="1"/>
</dbReference>
<keyword evidence="4" id="KW-0804">Transcription</keyword>
<evidence type="ECO:0000256" key="3">
    <source>
        <dbReference type="ARBA" id="ARBA00023125"/>
    </source>
</evidence>
<dbReference type="GO" id="GO:0003700">
    <property type="term" value="F:DNA-binding transcription factor activity"/>
    <property type="evidence" value="ECO:0007669"/>
    <property type="project" value="InterPro"/>
</dbReference>